<comment type="caution">
    <text evidence="13">The sequence shown here is derived from an EMBL/GenBank/DDBJ whole genome shotgun (WGS) entry which is preliminary data.</text>
</comment>
<feature type="transmembrane region" description="Helical" evidence="11">
    <location>
        <begin position="401"/>
        <end position="420"/>
    </location>
</feature>
<organism evidence="13 14">
    <name type="scientific">Boothiomyces macroporosus</name>
    <dbReference type="NCBI Taxonomy" id="261099"/>
    <lineage>
        <taxon>Eukaryota</taxon>
        <taxon>Fungi</taxon>
        <taxon>Fungi incertae sedis</taxon>
        <taxon>Chytridiomycota</taxon>
        <taxon>Chytridiomycota incertae sedis</taxon>
        <taxon>Chytridiomycetes</taxon>
        <taxon>Rhizophydiales</taxon>
        <taxon>Terramycetaceae</taxon>
        <taxon>Boothiomyces</taxon>
    </lineage>
</organism>
<accession>A0AAD5Y9G3</accession>
<evidence type="ECO:0000256" key="2">
    <source>
        <dbReference type="ARBA" id="ARBA00022692"/>
    </source>
</evidence>
<dbReference type="AlphaFoldDB" id="A0AAD5Y9G3"/>
<evidence type="ECO:0000256" key="12">
    <source>
        <dbReference type="SAM" id="MobiDB-lite"/>
    </source>
</evidence>
<dbReference type="Proteomes" id="UP001210925">
    <property type="component" value="Unassembled WGS sequence"/>
</dbReference>
<feature type="transmembrane region" description="Helical" evidence="11">
    <location>
        <begin position="20"/>
        <end position="42"/>
    </location>
</feature>
<feature type="compositionally biased region" description="Basic and acidic residues" evidence="12">
    <location>
        <begin position="303"/>
        <end position="313"/>
    </location>
</feature>
<comment type="subcellular location">
    <subcellularLocation>
        <location evidence="11">Endoplasmic reticulum membrane</location>
        <topology evidence="11">Multi-pass membrane protein</topology>
    </subcellularLocation>
    <subcellularLocation>
        <location evidence="11">Golgi apparatus membrane</location>
        <topology evidence="11">Multi-pass membrane protein</topology>
    </subcellularLocation>
</comment>
<dbReference type="PANTHER" id="PTHR10202:SF13">
    <property type="entry name" value="PRESENILIN HOMOLOG"/>
    <property type="match status" value="1"/>
</dbReference>
<evidence type="ECO:0000256" key="7">
    <source>
        <dbReference type="ARBA" id="ARBA00023034"/>
    </source>
</evidence>
<dbReference type="Pfam" id="PF01080">
    <property type="entry name" value="Presenilin"/>
    <property type="match status" value="1"/>
</dbReference>
<feature type="transmembrane region" description="Helical" evidence="11">
    <location>
        <begin position="82"/>
        <end position="103"/>
    </location>
</feature>
<keyword evidence="6 11" id="KW-1133">Transmembrane helix</keyword>
<comment type="function">
    <text evidence="11">Probable subunit of the gamma-secretase complex, an endoprotease complex that catalyzes the intramembrane cleavage of integral membrane proteins such as Notch receptors.</text>
</comment>
<evidence type="ECO:0000256" key="5">
    <source>
        <dbReference type="ARBA" id="ARBA00022976"/>
    </source>
</evidence>
<dbReference type="GO" id="GO:0016485">
    <property type="term" value="P:protein processing"/>
    <property type="evidence" value="ECO:0007669"/>
    <property type="project" value="InterPro"/>
</dbReference>
<evidence type="ECO:0000313" key="14">
    <source>
        <dbReference type="Proteomes" id="UP001210925"/>
    </source>
</evidence>
<dbReference type="EMBL" id="JADGKB010000019">
    <property type="protein sequence ID" value="KAJ3259290.1"/>
    <property type="molecule type" value="Genomic_DNA"/>
</dbReference>
<gene>
    <name evidence="13" type="primary">PSEN1</name>
    <name evidence="13" type="ORF">HK103_002488</name>
</gene>
<dbReference type="PRINTS" id="PR01072">
    <property type="entry name" value="PRESENILIN"/>
</dbReference>
<keyword evidence="11" id="KW-0645">Protease</keyword>
<keyword evidence="3 11" id="KW-0378">Hydrolase</keyword>
<dbReference type="InterPro" id="IPR006639">
    <property type="entry name" value="Preselin/SPP"/>
</dbReference>
<feature type="transmembrane region" description="Helical" evidence="11">
    <location>
        <begin position="110"/>
        <end position="132"/>
    </location>
</feature>
<dbReference type="PANTHER" id="PTHR10202">
    <property type="entry name" value="PRESENILIN"/>
    <property type="match status" value="1"/>
</dbReference>
<dbReference type="GO" id="GO:0000139">
    <property type="term" value="C:Golgi membrane"/>
    <property type="evidence" value="ECO:0007669"/>
    <property type="project" value="UniProtKB-SubCell"/>
</dbReference>
<keyword evidence="14" id="KW-1185">Reference proteome</keyword>
<evidence type="ECO:0000313" key="13">
    <source>
        <dbReference type="EMBL" id="KAJ3259290.1"/>
    </source>
</evidence>
<evidence type="ECO:0000256" key="6">
    <source>
        <dbReference type="ARBA" id="ARBA00022989"/>
    </source>
</evidence>
<dbReference type="SMART" id="SM00730">
    <property type="entry name" value="PSN"/>
    <property type="match status" value="1"/>
</dbReference>
<dbReference type="GO" id="GO:0070765">
    <property type="term" value="C:gamma-secretase complex"/>
    <property type="evidence" value="ECO:0007669"/>
    <property type="project" value="UniProtKB-ARBA"/>
</dbReference>
<comment type="domain">
    <text evidence="11">The PAL motif is required for normal active site conformation.</text>
</comment>
<evidence type="ECO:0000256" key="8">
    <source>
        <dbReference type="ARBA" id="ARBA00023136"/>
    </source>
</evidence>
<evidence type="ECO:0000256" key="1">
    <source>
        <dbReference type="ARBA" id="ARBA00008604"/>
    </source>
</evidence>
<feature type="transmembrane region" description="Helical" evidence="11">
    <location>
        <begin position="144"/>
        <end position="164"/>
    </location>
</feature>
<comment type="function">
    <text evidence="9">Probable catalytic subunit of the gamma-secretase complex, an endoprotease complex that catalyzes the intramembrane cleavage of integral membrane proteins such as Notch receptors. Requires the other members of the gamma-secretase complex to have a protease activity.</text>
</comment>
<dbReference type="InterPro" id="IPR042524">
    <property type="entry name" value="Presenilin_C"/>
</dbReference>
<keyword evidence="7 11" id="KW-0333">Golgi apparatus</keyword>
<proteinExistence type="inferred from homology"/>
<comment type="subunit">
    <text evidence="10">Homodimer. Component of the gamma-secretase complex, a complex composed of a presenilin homodimer, nicastrin, aph1 and pen2.</text>
</comment>
<feature type="compositionally biased region" description="Polar residues" evidence="12">
    <location>
        <begin position="290"/>
        <end position="302"/>
    </location>
</feature>
<evidence type="ECO:0000256" key="4">
    <source>
        <dbReference type="ARBA" id="ARBA00022824"/>
    </source>
</evidence>
<dbReference type="GO" id="GO:0044351">
    <property type="term" value="P:macropinocytosis"/>
    <property type="evidence" value="ECO:0007669"/>
    <property type="project" value="UniProtKB-ARBA"/>
</dbReference>
<keyword evidence="2 11" id="KW-0812">Transmembrane</keyword>
<keyword evidence="8 11" id="KW-0472">Membrane</keyword>
<evidence type="ECO:0000256" key="9">
    <source>
        <dbReference type="ARBA" id="ARBA00053367"/>
    </source>
</evidence>
<evidence type="ECO:0000256" key="3">
    <source>
        <dbReference type="ARBA" id="ARBA00022801"/>
    </source>
</evidence>
<comment type="similarity">
    <text evidence="1 11">Belongs to the peptidase A22A family.</text>
</comment>
<sequence>MQEQEHEETEEEKIQNIRFYVGQLYTILKPVTLTILTSILWVKLSNPSPPYFATNEIPRQVASVGTSFGTSGNSTSDNQQSLIIAGIIMGQIVVATVIMACLFRYGQVKIIYGILGVLILMLLGLFGYQLALMLLTISNIPFDWISFVFCLWNFVAVGLAAIFWKGPQVLQQGYLVLMSSMMAFSLSSLPALVTWILLGFLAVWDLIAVLCPYGPLRIMLESAQKNNTELPAALIYSAMVWVGMAAPPSPKQKHPLASPSQISPIELPQPLDVDEIVQDKPKVAVVDPSNEVNGSSADITSESPRDRGMDVADNLETKRLTSEIEMTELDRNGEAAQPQEEEEEEETGLKLGLGDFVFYSVLVGRASLYDWITTIISILAVLSGLVLTIFILVLKRKPLPALPISIFFGIIFFLVASLTLSPMMEDLVVSSEVAPQGTLSAGLIGEGFVYL</sequence>
<feature type="region of interest" description="Disordered" evidence="12">
    <location>
        <begin position="287"/>
        <end position="313"/>
    </location>
</feature>
<dbReference type="EC" id="3.4.23.-" evidence="11"/>
<protein>
    <recommendedName>
        <fullName evidence="11">Presenilin</fullName>
        <ecNumber evidence="11">3.4.23.-</ecNumber>
    </recommendedName>
</protein>
<keyword evidence="5 11" id="KW-0914">Notch signaling pathway</keyword>
<dbReference type="InterPro" id="IPR001108">
    <property type="entry name" value="Peptidase_A22A"/>
</dbReference>
<dbReference type="Gene3D" id="1.10.472.100">
    <property type="entry name" value="Presenilin"/>
    <property type="match status" value="1"/>
</dbReference>
<keyword evidence="4 11" id="KW-0256">Endoplasmic reticulum</keyword>
<feature type="transmembrane region" description="Helical" evidence="11">
    <location>
        <begin position="371"/>
        <end position="394"/>
    </location>
</feature>
<dbReference type="FunFam" id="1.10.472.100:FF:000003">
    <property type="entry name" value="Presenilin"/>
    <property type="match status" value="1"/>
</dbReference>
<dbReference type="GO" id="GO:0005789">
    <property type="term" value="C:endoplasmic reticulum membrane"/>
    <property type="evidence" value="ECO:0007669"/>
    <property type="project" value="UniProtKB-SubCell"/>
</dbReference>
<reference evidence="13" key="1">
    <citation type="submission" date="2020-05" db="EMBL/GenBank/DDBJ databases">
        <title>Phylogenomic resolution of chytrid fungi.</title>
        <authorList>
            <person name="Stajich J.E."/>
            <person name="Amses K."/>
            <person name="Simmons R."/>
            <person name="Seto K."/>
            <person name="Myers J."/>
            <person name="Bonds A."/>
            <person name="Quandt C.A."/>
            <person name="Barry K."/>
            <person name="Liu P."/>
            <person name="Grigoriev I."/>
            <person name="Longcore J.E."/>
            <person name="James T.Y."/>
        </authorList>
    </citation>
    <scope>NUCLEOTIDE SEQUENCE</scope>
    <source>
        <strain evidence="13">PLAUS21</strain>
    </source>
</reference>
<feature type="transmembrane region" description="Helical" evidence="11">
    <location>
        <begin position="195"/>
        <end position="216"/>
    </location>
</feature>
<evidence type="ECO:0000256" key="11">
    <source>
        <dbReference type="RuleBase" id="RU361148"/>
    </source>
</evidence>
<evidence type="ECO:0000256" key="10">
    <source>
        <dbReference type="ARBA" id="ARBA00066080"/>
    </source>
</evidence>
<dbReference type="GO" id="GO:0042500">
    <property type="term" value="F:aspartic endopeptidase activity, intramembrane cleaving"/>
    <property type="evidence" value="ECO:0007669"/>
    <property type="project" value="InterPro"/>
</dbReference>
<dbReference type="GO" id="GO:0006509">
    <property type="term" value="P:membrane protein ectodomain proteolysis"/>
    <property type="evidence" value="ECO:0007669"/>
    <property type="project" value="TreeGrafter"/>
</dbReference>
<name>A0AAD5Y9G3_9FUNG</name>